<name>A0A856MAH5_9CYAN</name>
<dbReference type="EMBL" id="CP030118">
    <property type="protein sequence ID" value="QDL07350.1"/>
    <property type="molecule type" value="Genomic_DNA"/>
</dbReference>
<organism evidence="2 3">
    <name type="scientific">Brasilonema sennae CENA114</name>
    <dbReference type="NCBI Taxonomy" id="415709"/>
    <lineage>
        <taxon>Bacteria</taxon>
        <taxon>Bacillati</taxon>
        <taxon>Cyanobacteriota</taxon>
        <taxon>Cyanophyceae</taxon>
        <taxon>Nostocales</taxon>
        <taxon>Scytonemataceae</taxon>
        <taxon>Brasilonema</taxon>
        <taxon>Bromeliae group (in: Brasilonema)</taxon>
    </lineage>
</organism>
<proteinExistence type="predicted"/>
<evidence type="ECO:0000259" key="1">
    <source>
        <dbReference type="Pfam" id="PF14261"/>
    </source>
</evidence>
<keyword evidence="3" id="KW-1185">Reference proteome</keyword>
<dbReference type="RefSeq" id="WP_171975599.1">
    <property type="nucleotide sequence ID" value="NZ_CAWOXK010000001.1"/>
</dbReference>
<dbReference type="KEGG" id="bsen:DP114_05040"/>
<evidence type="ECO:0000313" key="3">
    <source>
        <dbReference type="Proteomes" id="UP000503129"/>
    </source>
</evidence>
<dbReference type="PANTHER" id="PTHR34613">
    <property type="entry name" value="SLL0800 PROTEIN"/>
    <property type="match status" value="1"/>
</dbReference>
<protein>
    <recommendedName>
        <fullName evidence="1">DUF4351 domain-containing protein</fullName>
    </recommendedName>
</protein>
<dbReference type="Pfam" id="PF14261">
    <property type="entry name" value="DUF4351"/>
    <property type="match status" value="1"/>
</dbReference>
<accession>A0A856MAH5</accession>
<dbReference type="InterPro" id="IPR025587">
    <property type="entry name" value="DUF4351"/>
</dbReference>
<gene>
    <name evidence="2" type="ORF">DP114_05040</name>
</gene>
<feature type="domain" description="DUF4351" evidence="1">
    <location>
        <begin position="210"/>
        <end position="268"/>
    </location>
</feature>
<evidence type="ECO:0000313" key="2">
    <source>
        <dbReference type="EMBL" id="QDL07350.1"/>
    </source>
</evidence>
<sequence length="274" mass="31903">MSYDNVCKILAEKYPTDFARWLLAVEPRSIEVLKTELSIEPIRADSLTFLQTENRILHIEFQTITRSKTPISFRMLDYSVRLIRQYKVPVTQVVIFLQQTNDEIAFTEEYRSETTTHRYRVLRMWEQDSVQFLNNPALLPLAPLTQTNSPQGLLSQVAQSVARISDRETRQNIAAYTEILAGLKFEKNLIRQFLSEDIMQESVIYQDIFQKGEQKGELRLCLSLLNERFGEIDSSILERVQVFNKEQLEALARALFRMSSIADLVTWLDERASN</sequence>
<dbReference type="Proteomes" id="UP000503129">
    <property type="component" value="Chromosome"/>
</dbReference>
<dbReference type="AlphaFoldDB" id="A0A856MAH5"/>
<dbReference type="PANTHER" id="PTHR34613:SF1">
    <property type="entry name" value="SLL6017 PROTEIN"/>
    <property type="match status" value="1"/>
</dbReference>
<reference evidence="2 3" key="1">
    <citation type="submission" date="2018-06" db="EMBL/GenBank/DDBJ databases">
        <title>Comparative genomics of Brasilonema spp. strains.</title>
        <authorList>
            <person name="Alvarenga D.O."/>
            <person name="Fiore M.F."/>
            <person name="Varani A.M."/>
        </authorList>
    </citation>
    <scope>NUCLEOTIDE SEQUENCE [LARGE SCALE GENOMIC DNA]</scope>
    <source>
        <strain evidence="2 3">CENA114</strain>
    </source>
</reference>